<sequence length="378" mass="39197">MAPIPRFTSSPLSIITSALFTAFSAPGSSPPSNGSNATVWGADYTGTASYLNATLLVTPTSPTPSATSSLPTPTSTSTASSTPTSSPSSSPVSSPTIGTSNSTLVYYNTKTDTYTGCNNQTFSPTTDNVVLMNPLQFGALSASNTTCGQWISIQNRENTLQSAVAQVVGVCDECPYGSIQIVNLDTLQELAPSVPFDEIMFESGANTTLADMMDPITPLLPNSTVISPNDLINIVWTLTDAPVSTSVSPSSTTTSTPTPTKTTTTSTVPSPTQPASPEFTGRGTWYSDTNGQCGHSYSQSDMIVAVNQAQMGTGTKICGEKLAVTAKGSSATVIVTVVDMCPSQYCSKGDLDLSQAAFKKLASGGLNEGVLEVEWSFV</sequence>
<feature type="region of interest" description="Disordered" evidence="2">
    <location>
        <begin position="243"/>
        <end position="280"/>
    </location>
</feature>
<name>A0A9P3HGM0_9FUNG</name>
<feature type="region of interest" description="Disordered" evidence="2">
    <location>
        <begin position="61"/>
        <end position="97"/>
    </location>
</feature>
<dbReference type="InterPro" id="IPR009009">
    <property type="entry name" value="RlpA-like_DPBB"/>
</dbReference>
<evidence type="ECO:0000256" key="1">
    <source>
        <dbReference type="ARBA" id="ARBA00022729"/>
    </source>
</evidence>
<feature type="compositionally biased region" description="Low complexity" evidence="2">
    <location>
        <begin position="243"/>
        <end position="277"/>
    </location>
</feature>
<dbReference type="Gene3D" id="2.40.40.10">
    <property type="entry name" value="RlpA-like domain"/>
    <property type="match status" value="2"/>
</dbReference>
<dbReference type="Pfam" id="PF03330">
    <property type="entry name" value="DPBB_1"/>
    <property type="match status" value="1"/>
</dbReference>
<evidence type="ECO:0000313" key="5">
    <source>
        <dbReference type="EMBL" id="GJJ75947.1"/>
    </source>
</evidence>
<reference evidence="5" key="1">
    <citation type="submission" date="2021-11" db="EMBL/GenBank/DDBJ databases">
        <authorList>
            <person name="Herlambang A."/>
            <person name="Guo Y."/>
            <person name="Takashima Y."/>
            <person name="Nishizawa T."/>
        </authorList>
    </citation>
    <scope>NUCLEOTIDE SEQUENCE</scope>
    <source>
        <strain evidence="5">E1425</strain>
    </source>
</reference>
<dbReference type="EMBL" id="BQFW01000011">
    <property type="protein sequence ID" value="GJJ75947.1"/>
    <property type="molecule type" value="Genomic_DNA"/>
</dbReference>
<evidence type="ECO:0000259" key="4">
    <source>
        <dbReference type="Pfam" id="PF03330"/>
    </source>
</evidence>
<dbReference type="PANTHER" id="PTHR31836:SF28">
    <property type="entry name" value="SRCR DOMAIN-CONTAINING PROTEIN-RELATED"/>
    <property type="match status" value="1"/>
</dbReference>
<proteinExistence type="predicted"/>
<comment type="caution">
    <text evidence="5">The sequence shown here is derived from an EMBL/GenBank/DDBJ whole genome shotgun (WGS) entry which is preliminary data.</text>
</comment>
<dbReference type="SUPFAM" id="SSF50685">
    <property type="entry name" value="Barwin-like endoglucanases"/>
    <property type="match status" value="2"/>
</dbReference>
<dbReference type="AlphaFoldDB" id="A0A9P3HGM0"/>
<feature type="chain" id="PRO_5040366926" description="RlpA-like protein double-psi beta-barrel domain-containing protein" evidence="3">
    <location>
        <begin position="25"/>
        <end position="378"/>
    </location>
</feature>
<protein>
    <recommendedName>
        <fullName evidence="4">RlpA-like protein double-psi beta-barrel domain-containing protein</fullName>
    </recommendedName>
</protein>
<dbReference type="Proteomes" id="UP000827284">
    <property type="component" value="Unassembled WGS sequence"/>
</dbReference>
<dbReference type="InterPro" id="IPR036908">
    <property type="entry name" value="RlpA-like_sf"/>
</dbReference>
<dbReference type="CDD" id="cd22191">
    <property type="entry name" value="DPBB_RlpA_EXP_N-like"/>
    <property type="match status" value="2"/>
</dbReference>
<feature type="compositionally biased region" description="Low complexity" evidence="2">
    <location>
        <begin position="61"/>
        <end position="96"/>
    </location>
</feature>
<evidence type="ECO:0000313" key="6">
    <source>
        <dbReference type="Proteomes" id="UP000827284"/>
    </source>
</evidence>
<accession>A0A9P3HGM0</accession>
<evidence type="ECO:0000256" key="2">
    <source>
        <dbReference type="SAM" id="MobiDB-lite"/>
    </source>
</evidence>
<dbReference type="InterPro" id="IPR051477">
    <property type="entry name" value="Expansin_CellWall"/>
</dbReference>
<dbReference type="PANTHER" id="PTHR31836">
    <property type="match status" value="1"/>
</dbReference>
<feature type="domain" description="RlpA-like protein double-psi beta-barrel" evidence="4">
    <location>
        <begin position="280"/>
        <end position="374"/>
    </location>
</feature>
<organism evidence="5 6">
    <name type="scientific">Entomortierella parvispora</name>
    <dbReference type="NCBI Taxonomy" id="205924"/>
    <lineage>
        <taxon>Eukaryota</taxon>
        <taxon>Fungi</taxon>
        <taxon>Fungi incertae sedis</taxon>
        <taxon>Mucoromycota</taxon>
        <taxon>Mortierellomycotina</taxon>
        <taxon>Mortierellomycetes</taxon>
        <taxon>Mortierellales</taxon>
        <taxon>Mortierellaceae</taxon>
        <taxon>Entomortierella</taxon>
    </lineage>
</organism>
<keyword evidence="6" id="KW-1185">Reference proteome</keyword>
<keyword evidence="1 3" id="KW-0732">Signal</keyword>
<gene>
    <name evidence="5" type="ORF">EMPS_08305</name>
</gene>
<dbReference type="OrthoDB" id="406505at2759"/>
<evidence type="ECO:0000256" key="3">
    <source>
        <dbReference type="SAM" id="SignalP"/>
    </source>
</evidence>
<feature type="signal peptide" evidence="3">
    <location>
        <begin position="1"/>
        <end position="24"/>
    </location>
</feature>
<reference evidence="5" key="2">
    <citation type="journal article" date="2022" name="Microbiol. Resour. Announc.">
        <title>Whole-Genome Sequence of Entomortierella parvispora E1425, a Mucoromycotan Fungus Associated with Burkholderiaceae-Related Endosymbiotic Bacteria.</title>
        <authorList>
            <person name="Herlambang A."/>
            <person name="Guo Y."/>
            <person name="Takashima Y."/>
            <person name="Narisawa K."/>
            <person name="Ohta H."/>
            <person name="Nishizawa T."/>
        </authorList>
    </citation>
    <scope>NUCLEOTIDE SEQUENCE</scope>
    <source>
        <strain evidence="5">E1425</strain>
    </source>
</reference>